<proteinExistence type="evidence at transcript level"/>
<evidence type="ECO:0000313" key="1">
    <source>
        <dbReference type="EMBL" id="ADE77923.1"/>
    </source>
</evidence>
<dbReference type="PANTHER" id="PTHR21660:SF8">
    <property type="entry name" value="OS02G0521700 PROTEIN"/>
    <property type="match status" value="1"/>
</dbReference>
<dbReference type="SUPFAM" id="SSF54637">
    <property type="entry name" value="Thioesterase/thiol ester dehydrase-isomerase"/>
    <property type="match status" value="1"/>
</dbReference>
<dbReference type="Gene3D" id="3.10.129.10">
    <property type="entry name" value="Hotdog Thioesterase"/>
    <property type="match status" value="1"/>
</dbReference>
<dbReference type="EMBL" id="BT124688">
    <property type="protein sequence ID" value="ADE77923.1"/>
    <property type="molecule type" value="mRNA"/>
</dbReference>
<organism evidence="1">
    <name type="scientific">Picea sitchensis</name>
    <name type="common">Sitka spruce</name>
    <name type="synonym">Pinus sitchensis</name>
    <dbReference type="NCBI Taxonomy" id="3332"/>
    <lineage>
        <taxon>Eukaryota</taxon>
        <taxon>Viridiplantae</taxon>
        <taxon>Streptophyta</taxon>
        <taxon>Embryophyta</taxon>
        <taxon>Tracheophyta</taxon>
        <taxon>Spermatophyta</taxon>
        <taxon>Pinopsida</taxon>
        <taxon>Pinidae</taxon>
        <taxon>Conifers I</taxon>
        <taxon>Pinales</taxon>
        <taxon>Pinaceae</taxon>
        <taxon>Picea</taxon>
    </lineage>
</organism>
<sequence>MSISYLSIAKVNDEIEINARVLGHKGGFSMTHVKLRNKATGKLVAEGRHSLYSRWASKL</sequence>
<accession>D5AEF4</accession>
<reference evidence="1" key="1">
    <citation type="submission" date="2010-04" db="EMBL/GenBank/DDBJ databases">
        <authorList>
            <person name="Reid K.E."/>
            <person name="Liao N."/>
            <person name="Chan S."/>
            <person name="Docking R."/>
            <person name="Taylor G."/>
            <person name="Moore R."/>
            <person name="Mayo M."/>
            <person name="Munro S."/>
            <person name="King J."/>
            <person name="Yanchuk A."/>
            <person name="Holt R."/>
            <person name="Jones S."/>
            <person name="Marra M."/>
            <person name="Ritland C.E."/>
            <person name="Ritland K."/>
            <person name="Bohlmann J."/>
        </authorList>
    </citation>
    <scope>NUCLEOTIDE SEQUENCE</scope>
    <source>
        <tissue evidence="1">Bud</tissue>
    </source>
</reference>
<dbReference type="AlphaFoldDB" id="D5AEF4"/>
<dbReference type="InterPro" id="IPR039298">
    <property type="entry name" value="ACOT13"/>
</dbReference>
<dbReference type="InterPro" id="IPR029069">
    <property type="entry name" value="HotDog_dom_sf"/>
</dbReference>
<name>D5AEF4_PICSI</name>
<dbReference type="PANTHER" id="PTHR21660">
    <property type="entry name" value="THIOESTERASE SUPERFAMILY MEMBER-RELATED"/>
    <property type="match status" value="1"/>
</dbReference>
<protein>
    <recommendedName>
        <fullName evidence="2">Thioesterase domain-containing protein</fullName>
    </recommendedName>
</protein>
<dbReference type="GO" id="GO:0047617">
    <property type="term" value="F:fatty acyl-CoA hydrolase activity"/>
    <property type="evidence" value="ECO:0007669"/>
    <property type="project" value="InterPro"/>
</dbReference>
<evidence type="ECO:0008006" key="2">
    <source>
        <dbReference type="Google" id="ProtNLM"/>
    </source>
</evidence>